<keyword evidence="4" id="KW-0256">Endoplasmic reticulum</keyword>
<dbReference type="Proteomes" id="UP000237000">
    <property type="component" value="Unassembled WGS sequence"/>
</dbReference>
<evidence type="ECO:0000256" key="1">
    <source>
        <dbReference type="ARBA" id="ARBA00004477"/>
    </source>
</evidence>
<keyword evidence="3 7" id="KW-0812">Transmembrane</keyword>
<accession>A0A2P5EVC0</accession>
<proteinExistence type="inferred from homology"/>
<feature type="transmembrane region" description="Helical" evidence="7">
    <location>
        <begin position="69"/>
        <end position="87"/>
    </location>
</feature>
<dbReference type="FunCoup" id="A0A2P5EVC0">
    <property type="interactions" value="1166"/>
</dbReference>
<keyword evidence="9" id="KW-1185">Reference proteome</keyword>
<dbReference type="STRING" id="63057.A0A2P5EVC0"/>
<evidence type="ECO:0000256" key="2">
    <source>
        <dbReference type="ARBA" id="ARBA00008462"/>
    </source>
</evidence>
<dbReference type="AlphaFoldDB" id="A0A2P5EVC0"/>
<dbReference type="OrthoDB" id="1915239at2759"/>
<organism evidence="8 9">
    <name type="scientific">Trema orientale</name>
    <name type="common">Charcoal tree</name>
    <name type="synonym">Celtis orientalis</name>
    <dbReference type="NCBI Taxonomy" id="63057"/>
    <lineage>
        <taxon>Eukaryota</taxon>
        <taxon>Viridiplantae</taxon>
        <taxon>Streptophyta</taxon>
        <taxon>Embryophyta</taxon>
        <taxon>Tracheophyta</taxon>
        <taxon>Spermatophyta</taxon>
        <taxon>Magnoliopsida</taxon>
        <taxon>eudicotyledons</taxon>
        <taxon>Gunneridae</taxon>
        <taxon>Pentapetalae</taxon>
        <taxon>rosids</taxon>
        <taxon>fabids</taxon>
        <taxon>Rosales</taxon>
        <taxon>Cannabaceae</taxon>
        <taxon>Trema</taxon>
    </lineage>
</organism>
<reference evidence="9" key="1">
    <citation type="submission" date="2016-06" db="EMBL/GenBank/DDBJ databases">
        <title>Parallel loss of symbiosis genes in relatives of nitrogen-fixing non-legume Parasponia.</title>
        <authorList>
            <person name="Van Velzen R."/>
            <person name="Holmer R."/>
            <person name="Bu F."/>
            <person name="Rutten L."/>
            <person name="Van Zeijl A."/>
            <person name="Liu W."/>
            <person name="Santuari L."/>
            <person name="Cao Q."/>
            <person name="Sharma T."/>
            <person name="Shen D."/>
            <person name="Roswanjaya Y."/>
            <person name="Wardhani T."/>
            <person name="Kalhor M.S."/>
            <person name="Jansen J."/>
            <person name="Van den Hoogen J."/>
            <person name="Gungor B."/>
            <person name="Hartog M."/>
            <person name="Hontelez J."/>
            <person name="Verver J."/>
            <person name="Yang W.-C."/>
            <person name="Schijlen E."/>
            <person name="Repin R."/>
            <person name="Schilthuizen M."/>
            <person name="Schranz E."/>
            <person name="Heidstra R."/>
            <person name="Miyata K."/>
            <person name="Fedorova E."/>
            <person name="Kohlen W."/>
            <person name="Bisseling T."/>
            <person name="Smit S."/>
            <person name="Geurts R."/>
        </authorList>
    </citation>
    <scope>NUCLEOTIDE SEQUENCE [LARGE SCALE GENOMIC DNA]</scope>
    <source>
        <strain evidence="9">cv. RG33-2</strain>
    </source>
</reference>
<keyword evidence="6 7" id="KW-0472">Membrane</keyword>
<protein>
    <submittedName>
        <fullName evidence="8">Protein jagunal</fullName>
    </submittedName>
</protein>
<feature type="transmembrane region" description="Helical" evidence="7">
    <location>
        <begin position="39"/>
        <end position="63"/>
    </location>
</feature>
<keyword evidence="5 7" id="KW-1133">Transmembrane helix</keyword>
<evidence type="ECO:0000313" key="9">
    <source>
        <dbReference type="Proteomes" id="UP000237000"/>
    </source>
</evidence>
<evidence type="ECO:0000313" key="8">
    <source>
        <dbReference type="EMBL" id="PON89467.1"/>
    </source>
</evidence>
<feature type="transmembrane region" description="Helical" evidence="7">
    <location>
        <begin position="99"/>
        <end position="122"/>
    </location>
</feature>
<name>A0A2P5EVC0_TREOI</name>
<dbReference type="Pfam" id="PF07086">
    <property type="entry name" value="Jagunal"/>
    <property type="match status" value="1"/>
</dbReference>
<sequence length="172" mass="19163">MQQRKPASGRPSGTDGHDYRFRMIVESRYQRVAQGKSRLSALIFAQAIIQIIGVLYTVLWASWEEGPDRIAISSIVVGLISLILGELGRRRSRANLLKLYMVGSSLAIFLSIICVAKGNLTLEVIQDPSNWEANKFELLETSRVLLGFLIQIFTISTVISLIRDMSPPKKAS</sequence>
<comment type="caution">
    <text evidence="8">The sequence shown here is derived from an EMBL/GenBank/DDBJ whole genome shotgun (WGS) entry which is preliminary data.</text>
</comment>
<feature type="transmembrane region" description="Helical" evidence="7">
    <location>
        <begin position="142"/>
        <end position="162"/>
    </location>
</feature>
<evidence type="ECO:0000256" key="4">
    <source>
        <dbReference type="ARBA" id="ARBA00022824"/>
    </source>
</evidence>
<dbReference type="InterPro" id="IPR009787">
    <property type="entry name" value="Jagunal"/>
</dbReference>
<dbReference type="GO" id="GO:0016192">
    <property type="term" value="P:vesicle-mediated transport"/>
    <property type="evidence" value="ECO:0007669"/>
    <property type="project" value="TreeGrafter"/>
</dbReference>
<evidence type="ECO:0000256" key="3">
    <source>
        <dbReference type="ARBA" id="ARBA00022692"/>
    </source>
</evidence>
<evidence type="ECO:0000256" key="5">
    <source>
        <dbReference type="ARBA" id="ARBA00022989"/>
    </source>
</evidence>
<dbReference type="InParanoid" id="A0A2P5EVC0"/>
<dbReference type="GO" id="GO:0005789">
    <property type="term" value="C:endoplasmic reticulum membrane"/>
    <property type="evidence" value="ECO:0007669"/>
    <property type="project" value="UniProtKB-SubCell"/>
</dbReference>
<dbReference type="PANTHER" id="PTHR20955:SF1">
    <property type="entry name" value="PROTEIN JAGUNAL HOMOLOG 1"/>
    <property type="match status" value="1"/>
</dbReference>
<gene>
    <name evidence="8" type="ORF">TorRG33x02_148180</name>
</gene>
<comment type="subcellular location">
    <subcellularLocation>
        <location evidence="1">Endoplasmic reticulum membrane</location>
        <topology evidence="1">Multi-pass membrane protein</topology>
    </subcellularLocation>
</comment>
<dbReference type="PANTHER" id="PTHR20955">
    <property type="entry name" value="PROTEIN JAGUNAL HOMOLOG 1"/>
    <property type="match status" value="1"/>
</dbReference>
<dbReference type="EMBL" id="JXTC01000094">
    <property type="protein sequence ID" value="PON89467.1"/>
    <property type="molecule type" value="Genomic_DNA"/>
</dbReference>
<comment type="similarity">
    <text evidence="2">Belongs to the jagunal family.</text>
</comment>
<evidence type="ECO:0000256" key="6">
    <source>
        <dbReference type="ARBA" id="ARBA00023136"/>
    </source>
</evidence>
<evidence type="ECO:0000256" key="7">
    <source>
        <dbReference type="SAM" id="Phobius"/>
    </source>
</evidence>
<dbReference type="GO" id="GO:0007029">
    <property type="term" value="P:endoplasmic reticulum organization"/>
    <property type="evidence" value="ECO:0007669"/>
    <property type="project" value="InterPro"/>
</dbReference>